<evidence type="ECO:0000256" key="1">
    <source>
        <dbReference type="ARBA" id="ARBA00022801"/>
    </source>
</evidence>
<accession>A0ABT6MLM7</accession>
<sequence length="743" mass="81937">MLWLLLAPWLAWASAPEFPFAVAAPGGDEANAERVAMLSRDVLDAVRRGAVDVPPAGLAHLQIASGRTADTAQAVAAVMRQLAAGGDAERARRWTPYLLYAQAGTMRGQFDDAYADAFRAYFGGLEDLEAQRTAYWFAADVEGARAGLRAALASLHGRTRIGLEEAVGLARRQAFVATFGAATTLAPALVAADEDERYLIDEGVLVRTPHGATLSAVVARGRGLQMPQPAAMLFTIYTDPDANRAIAVEAAARGYAGVVVDARGKRLGTDAIRPYEAEADDAAAAVEWIARQPWSDGRVGMYGGSYSGFAAWAATKRMPPALKTIVPYAAAIPGLGLPMENNVFLSANYAWPFYVANDRLLDTATYFDRERWQRLPEAWYASKRPYRQIDRVDGTPNPWLQRWLMHPAYDAYWQAMVPYGDDFRRIDIPVLSITGYYDDAQISALQYFREHLRHRPDARHYLVIGPYDHFGAQATMKPGSLRGYDLDPSAQFDTRELTFQWLDHVLRGGERPPLLRDRVNYQLMGADAWGHAPSLADAAAAVTFHLSDARAGSYRLLSEAPVQRAAWMSRRVDLADRTGEHGGYYPDPIVIERIDVDGSYAFASAPFDRPTAVVGSFSGELKVRSSKRDFDFSVVLHELRPDGSAMQLSYYVGRASHARDMTRRELLVPGQWTTLPFERTRMTGRLMPAGSRLLVVVDVLKDARHQVNMGTGKDVSDESAADAGEPLVVDWHTDSVIRVPLRD</sequence>
<dbReference type="InterPro" id="IPR029058">
    <property type="entry name" value="AB_hydrolase_fold"/>
</dbReference>
<gene>
    <name evidence="4" type="ORF">QF205_00425</name>
</gene>
<reference evidence="4" key="1">
    <citation type="journal article" date="2007" name="Int. J. Syst. Evol. Microbiol.">
        <title>Luteimonas composti sp. nov., a moderately thermophilic bacterium isolated from food waste.</title>
        <authorList>
            <person name="Young C.C."/>
            <person name="Kampfer P."/>
            <person name="Chen W.M."/>
            <person name="Yen W.S."/>
            <person name="Arun A.B."/>
            <person name="Lai W.A."/>
            <person name="Shen F.T."/>
            <person name="Rekha P.D."/>
            <person name="Lin K.Y."/>
            <person name="Chou J.H."/>
        </authorList>
    </citation>
    <scope>NUCLEOTIDE SEQUENCE</scope>
    <source>
        <strain evidence="4">CC-YY355</strain>
    </source>
</reference>
<dbReference type="InterPro" id="IPR008979">
    <property type="entry name" value="Galactose-bd-like_sf"/>
</dbReference>
<feature type="domain" description="Xaa-Pro dipeptidyl-peptidase C-terminal" evidence="3">
    <location>
        <begin position="499"/>
        <end position="730"/>
    </location>
</feature>
<dbReference type="Proteomes" id="UP001160550">
    <property type="component" value="Unassembled WGS sequence"/>
</dbReference>
<evidence type="ECO:0000313" key="4">
    <source>
        <dbReference type="EMBL" id="MDH7451546.1"/>
    </source>
</evidence>
<feature type="signal peptide" evidence="2">
    <location>
        <begin position="1"/>
        <end position="23"/>
    </location>
</feature>
<comment type="caution">
    <text evidence="4">The sequence shown here is derived from an EMBL/GenBank/DDBJ whole genome shotgun (WGS) entry which is preliminary data.</text>
</comment>
<dbReference type="SUPFAM" id="SSF53474">
    <property type="entry name" value="alpha/beta-Hydrolases"/>
    <property type="match status" value="1"/>
</dbReference>
<name>A0ABT6MLM7_9GAMM</name>
<evidence type="ECO:0000256" key="2">
    <source>
        <dbReference type="SAM" id="SignalP"/>
    </source>
</evidence>
<proteinExistence type="predicted"/>
<keyword evidence="2" id="KW-0732">Signal</keyword>
<reference evidence="4" key="2">
    <citation type="submission" date="2023-04" db="EMBL/GenBank/DDBJ databases">
        <authorList>
            <person name="Sun J.-Q."/>
        </authorList>
    </citation>
    <scope>NUCLEOTIDE SEQUENCE</scope>
    <source>
        <strain evidence="4">CC-YY355</strain>
    </source>
</reference>
<dbReference type="Pfam" id="PF02129">
    <property type="entry name" value="Peptidase_S15"/>
    <property type="match status" value="1"/>
</dbReference>
<protein>
    <submittedName>
        <fullName evidence="4">CocE/NonD family hydrolase</fullName>
    </submittedName>
</protein>
<evidence type="ECO:0000313" key="5">
    <source>
        <dbReference type="Proteomes" id="UP001160550"/>
    </source>
</evidence>
<dbReference type="Gene3D" id="1.10.3020.10">
    <property type="entry name" value="alpha-amino acid ester hydrolase ( Helical cap domain)"/>
    <property type="match status" value="1"/>
</dbReference>
<feature type="chain" id="PRO_5046980889" evidence="2">
    <location>
        <begin position="24"/>
        <end position="743"/>
    </location>
</feature>
<dbReference type="InterPro" id="IPR005674">
    <property type="entry name" value="CocE/Ser_esterase"/>
</dbReference>
<dbReference type="Gene3D" id="3.40.50.1820">
    <property type="entry name" value="alpha/beta hydrolase"/>
    <property type="match status" value="1"/>
</dbReference>
<dbReference type="GO" id="GO:0016787">
    <property type="term" value="F:hydrolase activity"/>
    <property type="evidence" value="ECO:0007669"/>
    <property type="project" value="UniProtKB-KW"/>
</dbReference>
<dbReference type="NCBIfam" id="TIGR00976">
    <property type="entry name" value="CocE_NonD"/>
    <property type="match status" value="1"/>
</dbReference>
<dbReference type="SMART" id="SM00939">
    <property type="entry name" value="PepX_C"/>
    <property type="match status" value="1"/>
</dbReference>
<keyword evidence="5" id="KW-1185">Reference proteome</keyword>
<dbReference type="SUPFAM" id="SSF49785">
    <property type="entry name" value="Galactose-binding domain-like"/>
    <property type="match status" value="1"/>
</dbReference>
<dbReference type="EMBL" id="JARYGX010000003">
    <property type="protein sequence ID" value="MDH7451546.1"/>
    <property type="molecule type" value="Genomic_DNA"/>
</dbReference>
<dbReference type="InterPro" id="IPR000383">
    <property type="entry name" value="Xaa-Pro-like_dom"/>
</dbReference>
<dbReference type="InterPro" id="IPR013736">
    <property type="entry name" value="Xaa-Pro_dipept_C"/>
</dbReference>
<dbReference type="Gene3D" id="2.60.120.260">
    <property type="entry name" value="Galactose-binding domain-like"/>
    <property type="match status" value="1"/>
</dbReference>
<keyword evidence="1 4" id="KW-0378">Hydrolase</keyword>
<dbReference type="RefSeq" id="WP_280940754.1">
    <property type="nucleotide sequence ID" value="NZ_JARYGX010000003.1"/>
</dbReference>
<evidence type="ECO:0000259" key="3">
    <source>
        <dbReference type="SMART" id="SM00939"/>
    </source>
</evidence>
<dbReference type="Pfam" id="PF08530">
    <property type="entry name" value="PepX_C"/>
    <property type="match status" value="1"/>
</dbReference>
<organism evidence="4 5">
    <name type="scientific">Luteimonas composti</name>
    <dbReference type="NCBI Taxonomy" id="398257"/>
    <lineage>
        <taxon>Bacteria</taxon>
        <taxon>Pseudomonadati</taxon>
        <taxon>Pseudomonadota</taxon>
        <taxon>Gammaproteobacteria</taxon>
        <taxon>Lysobacterales</taxon>
        <taxon>Lysobacteraceae</taxon>
        <taxon>Luteimonas</taxon>
    </lineage>
</organism>